<accession>A0A840QSD9</accession>
<keyword evidence="2" id="KW-1185">Reference proteome</keyword>
<proteinExistence type="predicted"/>
<organism evidence="1 2">
    <name type="scientific">Texcoconibacillus texcoconensis</name>
    <dbReference type="NCBI Taxonomy" id="1095777"/>
    <lineage>
        <taxon>Bacteria</taxon>
        <taxon>Bacillati</taxon>
        <taxon>Bacillota</taxon>
        <taxon>Bacilli</taxon>
        <taxon>Bacillales</taxon>
        <taxon>Bacillaceae</taxon>
        <taxon>Texcoconibacillus</taxon>
    </lineage>
</organism>
<dbReference type="RefSeq" id="WP_184664689.1">
    <property type="nucleotide sequence ID" value="NZ_JACHHB010000011.1"/>
</dbReference>
<sequence>MRALQDYSLLIGNTITNQQLRSFLRLESRMTAQRILQDVAIGYKGNYRDRVYQLPVFL</sequence>
<reference evidence="1 2" key="1">
    <citation type="submission" date="2020-08" db="EMBL/GenBank/DDBJ databases">
        <title>Genomic Encyclopedia of Type Strains, Phase IV (KMG-IV): sequencing the most valuable type-strain genomes for metagenomic binning, comparative biology and taxonomic classification.</title>
        <authorList>
            <person name="Goeker M."/>
        </authorList>
    </citation>
    <scope>NUCLEOTIDE SEQUENCE [LARGE SCALE GENOMIC DNA]</scope>
    <source>
        <strain evidence="1 2">DSM 24696</strain>
    </source>
</reference>
<dbReference type="Proteomes" id="UP000551878">
    <property type="component" value="Unassembled WGS sequence"/>
</dbReference>
<dbReference type="AlphaFoldDB" id="A0A840QSD9"/>
<dbReference type="EMBL" id="JACHHB010000011">
    <property type="protein sequence ID" value="MBB5174260.1"/>
    <property type="molecule type" value="Genomic_DNA"/>
</dbReference>
<evidence type="ECO:0000313" key="1">
    <source>
        <dbReference type="EMBL" id="MBB5174260.1"/>
    </source>
</evidence>
<protein>
    <submittedName>
        <fullName evidence="1">Uncharacterized protein</fullName>
    </submittedName>
</protein>
<name>A0A840QSD9_9BACI</name>
<comment type="caution">
    <text evidence="1">The sequence shown here is derived from an EMBL/GenBank/DDBJ whole genome shotgun (WGS) entry which is preliminary data.</text>
</comment>
<gene>
    <name evidence="1" type="ORF">HNQ41_002454</name>
</gene>
<evidence type="ECO:0000313" key="2">
    <source>
        <dbReference type="Proteomes" id="UP000551878"/>
    </source>
</evidence>